<reference evidence="2" key="1">
    <citation type="journal article" date="2020" name="mSystems">
        <title>Genome- and Community-Level Interaction Insights into Carbon Utilization and Element Cycling Functions of Hydrothermarchaeota in Hydrothermal Sediment.</title>
        <authorList>
            <person name="Zhou Z."/>
            <person name="Liu Y."/>
            <person name="Xu W."/>
            <person name="Pan J."/>
            <person name="Luo Z.H."/>
            <person name="Li M."/>
        </authorList>
    </citation>
    <scope>NUCLEOTIDE SEQUENCE [LARGE SCALE GENOMIC DNA]</scope>
    <source>
        <strain evidence="2">SpSt-200</strain>
    </source>
</reference>
<proteinExistence type="predicted"/>
<feature type="transmembrane region" description="Helical" evidence="1">
    <location>
        <begin position="6"/>
        <end position="25"/>
    </location>
</feature>
<gene>
    <name evidence="2" type="ORF">ENP23_23725</name>
</gene>
<accession>A0A7C1XDJ8</accession>
<sequence length="111" mass="12540">MPEKVWWVMAVFGSIFVNIIIMIYFQLNKLAAMEELLSDVKLVQWNKSVWGGGLIGRQMRLNGLAMIIIMHKLMNSRGEIPPDADKRLSSALRLQLQALYLFSYANGAALA</sequence>
<keyword evidence="1" id="KW-0472">Membrane</keyword>
<evidence type="ECO:0000256" key="1">
    <source>
        <dbReference type="SAM" id="Phobius"/>
    </source>
</evidence>
<evidence type="ECO:0000313" key="2">
    <source>
        <dbReference type="EMBL" id="HEF28758.1"/>
    </source>
</evidence>
<dbReference type="EMBL" id="DSIN01000034">
    <property type="protein sequence ID" value="HEF28758.1"/>
    <property type="molecule type" value="Genomic_DNA"/>
</dbReference>
<dbReference type="AlphaFoldDB" id="A0A7C1XDJ8"/>
<comment type="caution">
    <text evidence="2">The sequence shown here is derived from an EMBL/GenBank/DDBJ whole genome shotgun (WGS) entry which is preliminary data.</text>
</comment>
<organism evidence="2">
    <name type="scientific">Pseudomonas graminis</name>
    <dbReference type="NCBI Taxonomy" id="158627"/>
    <lineage>
        <taxon>Bacteria</taxon>
        <taxon>Pseudomonadati</taxon>
        <taxon>Pseudomonadota</taxon>
        <taxon>Gammaproteobacteria</taxon>
        <taxon>Pseudomonadales</taxon>
        <taxon>Pseudomonadaceae</taxon>
        <taxon>Pseudomonas</taxon>
    </lineage>
</organism>
<keyword evidence="1" id="KW-0812">Transmembrane</keyword>
<name>A0A7C1XDJ8_9PSED</name>
<protein>
    <submittedName>
        <fullName evidence="2">Uncharacterized protein</fullName>
    </submittedName>
</protein>
<keyword evidence="1" id="KW-1133">Transmembrane helix</keyword>